<dbReference type="EMBL" id="BK016230">
    <property type="protein sequence ID" value="DAG03434.1"/>
    <property type="molecule type" value="Genomic_DNA"/>
</dbReference>
<name>A0A8S5V9I4_9CAUD</name>
<organism evidence="1">
    <name type="scientific">Ackermannviridae sp. ctUml7</name>
    <dbReference type="NCBI Taxonomy" id="2825753"/>
    <lineage>
        <taxon>Viruses</taxon>
        <taxon>Duplodnaviria</taxon>
        <taxon>Heunggongvirae</taxon>
        <taxon>Uroviricota</taxon>
        <taxon>Caudoviricetes</taxon>
        <taxon>Pantevenvirales</taxon>
        <taxon>Ackermannviridae</taxon>
    </lineage>
</organism>
<accession>A0A8S5V9I4</accession>
<evidence type="ECO:0000313" key="1">
    <source>
        <dbReference type="EMBL" id="DAG03434.1"/>
    </source>
</evidence>
<reference evidence="1" key="1">
    <citation type="journal article" date="2021" name="Proc. Natl. Acad. Sci. U.S.A.">
        <title>A Catalog of Tens of Thousands of Viruses from Human Metagenomes Reveals Hidden Associations with Chronic Diseases.</title>
        <authorList>
            <person name="Tisza M.J."/>
            <person name="Buck C.B."/>
        </authorList>
    </citation>
    <scope>NUCLEOTIDE SEQUENCE</scope>
    <source>
        <strain evidence="1">CtUml7</strain>
    </source>
</reference>
<sequence>MEIRDLNQLNLQIAKKATEDAIKRFIRNDSQNRKGVWGYITGYSLVNGKLEKAGIEWKDFFKWFRDRNWQLCHFDTFENDARDYGYHQWVFEPINEDFDPEGDVYYDFNEYQCQLGISQFFENGVDVTFAADFIFVTERWER</sequence>
<proteinExistence type="predicted"/>
<protein>
    <submittedName>
        <fullName evidence="1">Uncharacterized protein</fullName>
    </submittedName>
</protein>